<feature type="region of interest" description="Disordered" evidence="1">
    <location>
        <begin position="42"/>
        <end position="101"/>
    </location>
</feature>
<evidence type="ECO:0000256" key="1">
    <source>
        <dbReference type="SAM" id="MobiDB-lite"/>
    </source>
</evidence>
<accession>A0A8H7DAG1</accession>
<dbReference type="EMBL" id="JACAZI010000002">
    <property type="protein sequence ID" value="KAF7368259.1"/>
    <property type="molecule type" value="Genomic_DNA"/>
</dbReference>
<evidence type="ECO:0000313" key="2">
    <source>
        <dbReference type="EMBL" id="KAF7368259.1"/>
    </source>
</evidence>
<sequence>MVFSHSYHYGTSTAPYRTPLSGAFWRLMKTVEGIWGRRRHIAKDPESNTSRNARGSSLIIEGTMQSPTLGTLWPSDEDNTGDTKCPASHTTPEPGPIQDETMLDATARTATENSTERTERDQKALFWTLKSLSDDAELEPFVEGIPDLLWGPSQRRHAYEQSILRLVHHPDAQLHKRIINLLGSCESGLLSLKDNERRRITCYKALWAVGSLAKRTYPTKPSALAVDFVHAYDSGALTKVATNLTVSAVVLSNAVWAAPCYPRLWEDIVGFTQSFDECSAPIDFTHIYPQFKLAGSDPVAPYALTASAMMQWSTFCASYRPLLAIRNTVDMYLDQIEGGGSPVQSYFGGINHRGNRLDTDVGGRK</sequence>
<comment type="caution">
    <text evidence="2">The sequence shown here is derived from an EMBL/GenBank/DDBJ whole genome shotgun (WGS) entry which is preliminary data.</text>
</comment>
<evidence type="ECO:0000313" key="3">
    <source>
        <dbReference type="Proteomes" id="UP000620124"/>
    </source>
</evidence>
<name>A0A8H7DAG1_9AGAR</name>
<organism evidence="2 3">
    <name type="scientific">Mycena venus</name>
    <dbReference type="NCBI Taxonomy" id="2733690"/>
    <lineage>
        <taxon>Eukaryota</taxon>
        <taxon>Fungi</taxon>
        <taxon>Dikarya</taxon>
        <taxon>Basidiomycota</taxon>
        <taxon>Agaricomycotina</taxon>
        <taxon>Agaricomycetes</taxon>
        <taxon>Agaricomycetidae</taxon>
        <taxon>Agaricales</taxon>
        <taxon>Marasmiineae</taxon>
        <taxon>Mycenaceae</taxon>
        <taxon>Mycena</taxon>
    </lineage>
</organism>
<dbReference type="AlphaFoldDB" id="A0A8H7DAG1"/>
<keyword evidence="3" id="KW-1185">Reference proteome</keyword>
<proteinExistence type="predicted"/>
<reference evidence="2" key="1">
    <citation type="submission" date="2020-05" db="EMBL/GenBank/DDBJ databases">
        <title>Mycena genomes resolve the evolution of fungal bioluminescence.</title>
        <authorList>
            <person name="Tsai I.J."/>
        </authorList>
    </citation>
    <scope>NUCLEOTIDE SEQUENCE</scope>
    <source>
        <strain evidence="2">CCC161011</strain>
    </source>
</reference>
<gene>
    <name evidence="2" type="ORF">MVEN_00146500</name>
</gene>
<protein>
    <submittedName>
        <fullName evidence="2">Uncharacterized protein</fullName>
    </submittedName>
</protein>
<dbReference type="Proteomes" id="UP000620124">
    <property type="component" value="Unassembled WGS sequence"/>
</dbReference>